<keyword evidence="3" id="KW-1185">Reference proteome</keyword>
<organism evidence="2 3">
    <name type="scientific">Plantactinospora siamensis</name>
    <dbReference type="NCBI Taxonomy" id="555372"/>
    <lineage>
        <taxon>Bacteria</taxon>
        <taxon>Bacillati</taxon>
        <taxon>Actinomycetota</taxon>
        <taxon>Actinomycetes</taxon>
        <taxon>Micromonosporales</taxon>
        <taxon>Micromonosporaceae</taxon>
        <taxon>Plantactinospora</taxon>
    </lineage>
</organism>
<evidence type="ECO:0000313" key="3">
    <source>
        <dbReference type="Proteomes" id="UP001589894"/>
    </source>
</evidence>
<dbReference type="Pfam" id="PF19545">
    <property type="entry name" value="DUF6069"/>
    <property type="match status" value="1"/>
</dbReference>
<name>A0ABV6NQU8_9ACTN</name>
<dbReference type="Proteomes" id="UP001589894">
    <property type="component" value="Unassembled WGS sequence"/>
</dbReference>
<feature type="transmembrane region" description="Helical" evidence="1">
    <location>
        <begin position="84"/>
        <end position="103"/>
    </location>
</feature>
<evidence type="ECO:0000313" key="2">
    <source>
        <dbReference type="EMBL" id="MFC0563155.1"/>
    </source>
</evidence>
<accession>A0ABV6NQU8</accession>
<dbReference type="EMBL" id="JBHLUE010000002">
    <property type="protein sequence ID" value="MFC0563155.1"/>
    <property type="molecule type" value="Genomic_DNA"/>
</dbReference>
<keyword evidence="1" id="KW-1133">Transmembrane helix</keyword>
<protein>
    <submittedName>
        <fullName evidence="2">DUF6069 family protein</fullName>
    </submittedName>
</protein>
<keyword evidence="1" id="KW-0812">Transmembrane</keyword>
<dbReference type="RefSeq" id="WP_377335418.1">
    <property type="nucleotide sequence ID" value="NZ_JBHLUE010000002.1"/>
</dbReference>
<reference evidence="2 3" key="1">
    <citation type="submission" date="2024-09" db="EMBL/GenBank/DDBJ databases">
        <authorList>
            <person name="Sun Q."/>
            <person name="Mori K."/>
        </authorList>
    </citation>
    <scope>NUCLEOTIDE SEQUENCE [LARGE SCALE GENOMIC DNA]</scope>
    <source>
        <strain evidence="2 3">TBRC 2205</strain>
    </source>
</reference>
<evidence type="ECO:0000256" key="1">
    <source>
        <dbReference type="SAM" id="Phobius"/>
    </source>
</evidence>
<keyword evidence="1" id="KW-0472">Membrane</keyword>
<proteinExistence type="predicted"/>
<feature type="transmembrane region" description="Helical" evidence="1">
    <location>
        <begin position="52"/>
        <end position="72"/>
    </location>
</feature>
<dbReference type="InterPro" id="IPR045713">
    <property type="entry name" value="DUF6069"/>
</dbReference>
<gene>
    <name evidence="2" type="ORF">ACFFHU_03095</name>
</gene>
<comment type="caution">
    <text evidence="2">The sequence shown here is derived from an EMBL/GenBank/DDBJ whole genome shotgun (WGS) entry which is preliminary data.</text>
</comment>
<sequence>MSTLSTTARTAATWRTRLLAVGVAAAATLVVWAVTAPFVELRVRSGGSTQSVGAIAVVLTAVLAGLAGWALLAGLERFTRRPRASWTGVAVAVAALSLAGPLGSGVGGSAKLALAALHLVAAAVLIPLLRRTTPR</sequence>
<feature type="transmembrane region" description="Helical" evidence="1">
    <location>
        <begin position="109"/>
        <end position="129"/>
    </location>
</feature>